<feature type="transmembrane region" description="Helical" evidence="1">
    <location>
        <begin position="48"/>
        <end position="69"/>
    </location>
</feature>
<keyword evidence="1" id="KW-0472">Membrane</keyword>
<dbReference type="RefSeq" id="WP_132111095.1">
    <property type="nucleotide sequence ID" value="NZ_SLWS01000001.1"/>
</dbReference>
<accession>A0A4R2JWU8</accession>
<evidence type="ECO:0000313" key="3">
    <source>
        <dbReference type="Proteomes" id="UP000295680"/>
    </source>
</evidence>
<keyword evidence="3" id="KW-1185">Reference proteome</keyword>
<gene>
    <name evidence="2" type="ORF">EV192_101775</name>
</gene>
<evidence type="ECO:0000313" key="2">
    <source>
        <dbReference type="EMBL" id="TCO64991.1"/>
    </source>
</evidence>
<name>A0A4R2JWU8_9PSEU</name>
<dbReference type="EMBL" id="SLWS01000001">
    <property type="protein sequence ID" value="TCO64991.1"/>
    <property type="molecule type" value="Genomic_DNA"/>
</dbReference>
<dbReference type="OrthoDB" id="3696538at2"/>
<reference evidence="2 3" key="1">
    <citation type="submission" date="2019-03" db="EMBL/GenBank/DDBJ databases">
        <title>Genomic Encyclopedia of Type Strains, Phase IV (KMG-IV): sequencing the most valuable type-strain genomes for metagenomic binning, comparative biology and taxonomic classification.</title>
        <authorList>
            <person name="Goeker M."/>
        </authorList>
    </citation>
    <scope>NUCLEOTIDE SEQUENCE [LARGE SCALE GENOMIC DNA]</scope>
    <source>
        <strain evidence="2 3">DSM 45934</strain>
    </source>
</reference>
<feature type="transmembrane region" description="Helical" evidence="1">
    <location>
        <begin position="6"/>
        <end position="27"/>
    </location>
</feature>
<protein>
    <submittedName>
        <fullName evidence="2">Uncharacterized protein</fullName>
    </submittedName>
</protein>
<dbReference type="Proteomes" id="UP000295680">
    <property type="component" value="Unassembled WGS sequence"/>
</dbReference>
<keyword evidence="1" id="KW-1133">Transmembrane helix</keyword>
<sequence>MNPITVTPTEILAGLGGLLVLFVSWRASARRARAAADAARAGARVLSLAGRVMFTAALIVAVQWIVIAHAASNKWLLLAVLGLPALFAAYALTRALTVTTMDAPRRRGGRR</sequence>
<comment type="caution">
    <text evidence="2">The sequence shown here is derived from an EMBL/GenBank/DDBJ whole genome shotgun (WGS) entry which is preliminary data.</text>
</comment>
<proteinExistence type="predicted"/>
<dbReference type="AlphaFoldDB" id="A0A4R2JWU8"/>
<evidence type="ECO:0000256" key="1">
    <source>
        <dbReference type="SAM" id="Phobius"/>
    </source>
</evidence>
<organism evidence="2 3">
    <name type="scientific">Actinocrispum wychmicini</name>
    <dbReference type="NCBI Taxonomy" id="1213861"/>
    <lineage>
        <taxon>Bacteria</taxon>
        <taxon>Bacillati</taxon>
        <taxon>Actinomycetota</taxon>
        <taxon>Actinomycetes</taxon>
        <taxon>Pseudonocardiales</taxon>
        <taxon>Pseudonocardiaceae</taxon>
        <taxon>Actinocrispum</taxon>
    </lineage>
</organism>
<feature type="transmembrane region" description="Helical" evidence="1">
    <location>
        <begin position="75"/>
        <end position="97"/>
    </location>
</feature>
<keyword evidence="1" id="KW-0812">Transmembrane</keyword>